<dbReference type="EC" id="2.7.13.3" evidence="2"/>
<evidence type="ECO:0000256" key="3">
    <source>
        <dbReference type="ARBA" id="ARBA00022553"/>
    </source>
</evidence>
<dbReference type="Proteomes" id="UP000829685">
    <property type="component" value="Unassembled WGS sequence"/>
</dbReference>
<gene>
    <name evidence="10" type="ORF">JX265_001746</name>
</gene>
<feature type="modified residue" description="4-aspartylphosphate" evidence="6">
    <location>
        <position position="1176"/>
    </location>
</feature>
<evidence type="ECO:0000256" key="1">
    <source>
        <dbReference type="ARBA" id="ARBA00000085"/>
    </source>
</evidence>
<keyword evidence="4" id="KW-0808">Transferase</keyword>
<feature type="region of interest" description="Disordered" evidence="7">
    <location>
        <begin position="383"/>
        <end position="407"/>
    </location>
</feature>
<feature type="compositionally biased region" description="Polar residues" evidence="7">
    <location>
        <begin position="244"/>
        <end position="264"/>
    </location>
</feature>
<keyword evidence="11" id="KW-1185">Reference proteome</keyword>
<dbReference type="GO" id="GO:0009927">
    <property type="term" value="F:histidine phosphotransfer kinase activity"/>
    <property type="evidence" value="ECO:0007669"/>
    <property type="project" value="TreeGrafter"/>
</dbReference>
<dbReference type="SMART" id="SM00448">
    <property type="entry name" value="REC"/>
    <property type="match status" value="1"/>
</dbReference>
<evidence type="ECO:0000313" key="11">
    <source>
        <dbReference type="Proteomes" id="UP000829685"/>
    </source>
</evidence>
<dbReference type="GO" id="GO:0000155">
    <property type="term" value="F:phosphorelay sensor kinase activity"/>
    <property type="evidence" value="ECO:0007669"/>
    <property type="project" value="InterPro"/>
</dbReference>
<dbReference type="SUPFAM" id="SSF55781">
    <property type="entry name" value="GAF domain-like"/>
    <property type="match status" value="1"/>
</dbReference>
<dbReference type="Gene3D" id="3.30.450.40">
    <property type="match status" value="1"/>
</dbReference>
<feature type="region of interest" description="Disordered" evidence="7">
    <location>
        <begin position="463"/>
        <end position="502"/>
    </location>
</feature>
<evidence type="ECO:0000256" key="7">
    <source>
        <dbReference type="SAM" id="MobiDB-lite"/>
    </source>
</evidence>
<dbReference type="GO" id="GO:0005886">
    <property type="term" value="C:plasma membrane"/>
    <property type="evidence" value="ECO:0007669"/>
    <property type="project" value="TreeGrafter"/>
</dbReference>
<evidence type="ECO:0000256" key="6">
    <source>
        <dbReference type="PROSITE-ProRule" id="PRU00169"/>
    </source>
</evidence>
<feature type="compositionally biased region" description="Polar residues" evidence="7">
    <location>
        <begin position="479"/>
        <end position="502"/>
    </location>
</feature>
<proteinExistence type="predicted"/>
<dbReference type="CDD" id="cd00082">
    <property type="entry name" value="HisKA"/>
    <property type="match status" value="1"/>
</dbReference>
<reference evidence="10" key="1">
    <citation type="submission" date="2021-03" db="EMBL/GenBank/DDBJ databases">
        <title>Revisited historic fungal species revealed as producer of novel bioactive compounds through whole genome sequencing and comparative genomics.</title>
        <authorList>
            <person name="Vignolle G.A."/>
            <person name="Hochenegger N."/>
            <person name="Mach R.L."/>
            <person name="Mach-Aigner A.R."/>
            <person name="Javad Rahimi M."/>
            <person name="Salim K.A."/>
            <person name="Chan C.M."/>
            <person name="Lim L.B.L."/>
            <person name="Cai F."/>
            <person name="Druzhinina I.S."/>
            <person name="U'Ren J.M."/>
            <person name="Derntl C."/>
        </authorList>
    </citation>
    <scope>NUCLEOTIDE SEQUENCE</scope>
    <source>
        <strain evidence="10">TUCIM 5799</strain>
    </source>
</reference>
<dbReference type="InterPro" id="IPR029016">
    <property type="entry name" value="GAF-like_dom_sf"/>
</dbReference>
<feature type="compositionally biased region" description="Acidic residues" evidence="7">
    <location>
        <begin position="463"/>
        <end position="473"/>
    </location>
</feature>
<feature type="region of interest" description="Disordered" evidence="7">
    <location>
        <begin position="241"/>
        <end position="320"/>
    </location>
</feature>
<dbReference type="CDD" id="cd17546">
    <property type="entry name" value="REC_hyHK_CKI1_RcsC-like"/>
    <property type="match status" value="1"/>
</dbReference>
<evidence type="ECO:0000256" key="5">
    <source>
        <dbReference type="ARBA" id="ARBA00022777"/>
    </source>
</evidence>
<dbReference type="Gene3D" id="1.10.287.130">
    <property type="match status" value="1"/>
</dbReference>
<accession>A0A9P9WW09</accession>
<sequence>MNRKMEAMREKEVSRIAPELFVHVRSHLNSSSSCNVSNDTHAAFPAVLSDPALNAFAQLGALKLDAKRCRVSLFDRRNQYVVAESTNDSVLGSCLRNDEIWLDGMVTPRGLGICEHVLISNDGKWEHTGAKLDVSVVPDLAADARFSDNSYVLGTPYIRFYAGVPLKSRNGVNVGVLAVLDDQPRAGLDESQLDCLRELSRIITGYFELKESAPSFRRSERMVRGLGSFVEGKTTMSGWELGANSGSFRNNGSEGDLNMQQQSIRQRDDNDDKAGHNDDLEQSQRPAPIPLQPVSRTEEQTSVQALPNHKSGPGDSATFTVHSTSSARTISTIAPSEEPQLKEVKVIFSRAANIIRESIEVEGVLFLDASVFSYGGLVSDVDVHSRRSSSSSRSPPRSEDDLGQESEDDLKACNVLGYSTSTDSSIDCTSPSSPDVRVPEKFLRALLKRYSMGKVFNFDEDGATLQSTDDDQDQPARRLSTTGSSETVTVASPGSKASNPYSRKNEDELMLSMFPGARSVALVPLWDARRERWFAGSFIWTKAPARLFTSQGEISYLRAFSTTIMAEVDRVNTSNSERAKSDLLGSLSHELRSPLHGIVAAVELLQDTDLDAFQGGLLQTMDACGRTLLDVIDHLLDYTKISRLVRGGARDRRGSPAQRRTDGMDKYQSFQSQLTALSSTMNLDALVEETAESIFTGHISQALPASLTRHESLNGQNTRIQGRSDSVWSAERFVSPNSDTSPTAVHQPVPIYLEIDPHVSWICRVEAGAIRRVLMNLLGNSLKYTKYGFIRVSLKQEQRQAKRRKPYTQVVLNVSDSGKGITQEFLQHRAFKPFTQEDPLSQGTGIGLSLVSQIVQGLGGTVHIESQLGCGTSVTISVPLKTPLNLDMRDSPFAANVAALRGLRVSLCGLRTEPDCPGIANFISPVELDVVTTVCCEWLHLEVVEQGSTDIRPDIIVRADTSLGDVSETTTDRDSIHLPVVVVCRSVFTAQNLSMKFGQASSGRIYEFISQPIGPRKLANAMVLALGRYNDAKASDLVPSQPSDIPQNIYINPLATPDYTPGVEFPSMSGWTPEVVLLPSQPSEPHLVSVQDFGLSTASLGQKNTDNLSSTSELGASATDQARDVFLLVDDNKINLQILVSFMMKLKYTFRTATNGLEAFEIFSENPESFTHILMDISMPVMDGLESTRRIRELEGTRRLRPSKIIALTGLVSANAQQEAFASGVDMYMTKPVRFKDLSRVLEGTGHKL</sequence>
<dbReference type="SMART" id="SM00387">
    <property type="entry name" value="HATPase_c"/>
    <property type="match status" value="1"/>
</dbReference>
<name>A0A9P9WW09_9PEZI</name>
<dbReference type="EMBL" id="JAFIMR010000003">
    <property type="protein sequence ID" value="KAI1880125.1"/>
    <property type="molecule type" value="Genomic_DNA"/>
</dbReference>
<protein>
    <recommendedName>
        <fullName evidence="2">histidine kinase</fullName>
        <ecNumber evidence="2">2.7.13.3</ecNumber>
    </recommendedName>
</protein>
<dbReference type="Gene3D" id="3.40.50.2300">
    <property type="match status" value="1"/>
</dbReference>
<evidence type="ECO:0000256" key="4">
    <source>
        <dbReference type="ARBA" id="ARBA00022679"/>
    </source>
</evidence>
<feature type="domain" description="Histidine kinase" evidence="8">
    <location>
        <begin position="586"/>
        <end position="882"/>
    </location>
</feature>
<dbReference type="SMART" id="SM00388">
    <property type="entry name" value="HisKA"/>
    <property type="match status" value="1"/>
</dbReference>
<organism evidence="10 11">
    <name type="scientific">Neoarthrinium moseri</name>
    <dbReference type="NCBI Taxonomy" id="1658444"/>
    <lineage>
        <taxon>Eukaryota</taxon>
        <taxon>Fungi</taxon>
        <taxon>Dikarya</taxon>
        <taxon>Ascomycota</taxon>
        <taxon>Pezizomycotina</taxon>
        <taxon>Sordariomycetes</taxon>
        <taxon>Xylariomycetidae</taxon>
        <taxon>Amphisphaeriales</taxon>
        <taxon>Apiosporaceae</taxon>
        <taxon>Neoarthrinium</taxon>
    </lineage>
</organism>
<comment type="catalytic activity">
    <reaction evidence="1">
        <text>ATP + protein L-histidine = ADP + protein N-phospho-L-histidine.</text>
        <dbReference type="EC" id="2.7.13.3"/>
    </reaction>
</comment>
<evidence type="ECO:0000259" key="9">
    <source>
        <dbReference type="PROSITE" id="PS50110"/>
    </source>
</evidence>
<feature type="domain" description="Response regulatory" evidence="9">
    <location>
        <begin position="1125"/>
        <end position="1246"/>
    </location>
</feature>
<dbReference type="PROSITE" id="PS50109">
    <property type="entry name" value="HIS_KIN"/>
    <property type="match status" value="1"/>
</dbReference>
<dbReference type="InterPro" id="IPR011006">
    <property type="entry name" value="CheY-like_superfamily"/>
</dbReference>
<dbReference type="InterPro" id="IPR001789">
    <property type="entry name" value="Sig_transdc_resp-reg_receiver"/>
</dbReference>
<feature type="compositionally biased region" description="Basic and acidic residues" evidence="7">
    <location>
        <begin position="265"/>
        <end position="279"/>
    </location>
</feature>
<evidence type="ECO:0000313" key="10">
    <source>
        <dbReference type="EMBL" id="KAI1880125.1"/>
    </source>
</evidence>
<dbReference type="FunFam" id="1.10.287.130:FF:000023">
    <property type="entry name" value="Sensor histidine kinase/response regulator, putative"/>
    <property type="match status" value="1"/>
</dbReference>
<dbReference type="Pfam" id="PF00072">
    <property type="entry name" value="Response_reg"/>
    <property type="match status" value="1"/>
</dbReference>
<dbReference type="Gene3D" id="3.30.565.10">
    <property type="entry name" value="Histidine kinase-like ATPase, C-terminal domain"/>
    <property type="match status" value="1"/>
</dbReference>
<dbReference type="InterPro" id="IPR003661">
    <property type="entry name" value="HisK_dim/P_dom"/>
</dbReference>
<keyword evidence="5" id="KW-0418">Kinase</keyword>
<dbReference type="SUPFAM" id="SSF52172">
    <property type="entry name" value="CheY-like"/>
    <property type="match status" value="1"/>
</dbReference>
<dbReference type="PANTHER" id="PTHR43047">
    <property type="entry name" value="TWO-COMPONENT HISTIDINE PROTEIN KINASE"/>
    <property type="match status" value="1"/>
</dbReference>
<dbReference type="AlphaFoldDB" id="A0A9P9WW09"/>
<keyword evidence="3 6" id="KW-0597">Phosphoprotein</keyword>
<dbReference type="PROSITE" id="PS50110">
    <property type="entry name" value="RESPONSE_REGULATORY"/>
    <property type="match status" value="1"/>
</dbReference>
<dbReference type="InterPro" id="IPR005467">
    <property type="entry name" value="His_kinase_dom"/>
</dbReference>
<dbReference type="InterPro" id="IPR004358">
    <property type="entry name" value="Sig_transdc_His_kin-like_C"/>
</dbReference>
<dbReference type="InterPro" id="IPR036890">
    <property type="entry name" value="HATPase_C_sf"/>
</dbReference>
<dbReference type="InterPro" id="IPR036097">
    <property type="entry name" value="HisK_dim/P_sf"/>
</dbReference>
<comment type="caution">
    <text evidence="10">The sequence shown here is derived from an EMBL/GenBank/DDBJ whole genome shotgun (WGS) entry which is preliminary data.</text>
</comment>
<dbReference type="Pfam" id="PF00512">
    <property type="entry name" value="HisKA"/>
    <property type="match status" value="1"/>
</dbReference>
<evidence type="ECO:0000259" key="8">
    <source>
        <dbReference type="PROSITE" id="PS50109"/>
    </source>
</evidence>
<dbReference type="Pfam" id="PF02518">
    <property type="entry name" value="HATPase_c"/>
    <property type="match status" value="1"/>
</dbReference>
<dbReference type="SUPFAM" id="SSF55874">
    <property type="entry name" value="ATPase domain of HSP90 chaperone/DNA topoisomerase II/histidine kinase"/>
    <property type="match status" value="1"/>
</dbReference>
<dbReference type="PANTHER" id="PTHR43047:SF72">
    <property type="entry name" value="OSMOSENSING HISTIDINE PROTEIN KINASE SLN1"/>
    <property type="match status" value="1"/>
</dbReference>
<evidence type="ECO:0000256" key="2">
    <source>
        <dbReference type="ARBA" id="ARBA00012438"/>
    </source>
</evidence>
<dbReference type="PRINTS" id="PR00344">
    <property type="entry name" value="BCTRLSENSOR"/>
</dbReference>
<dbReference type="InterPro" id="IPR003594">
    <property type="entry name" value="HATPase_dom"/>
</dbReference>
<dbReference type="SUPFAM" id="SSF47384">
    <property type="entry name" value="Homodimeric domain of signal transducing histidine kinase"/>
    <property type="match status" value="1"/>
</dbReference>